<reference evidence="1" key="1">
    <citation type="submission" date="2022-04" db="EMBL/GenBank/DDBJ databases">
        <title>Jade perch genome.</title>
        <authorList>
            <person name="Chao B."/>
        </authorList>
    </citation>
    <scope>NUCLEOTIDE SEQUENCE</scope>
    <source>
        <strain evidence="1">CB-2022</strain>
    </source>
</reference>
<sequence>MVTKATTPVYPAVMEITKILYLKACHKKLILDTTTVGQDAGDFVHASTASGEEGDSARLESHRVTPIRECHVQCLQFYYYHSGSESDQLNIWIREFQDEKGLMGQITGPPTSHWKLHHVSLTATKHFQEEFEVRKGDGSYTYLWDNPCKTGTSFVDENNHHLCWTFDWKNIFCIFGRHGIQREFRAPFLSSASKTS</sequence>
<dbReference type="EMBL" id="CM041546">
    <property type="protein sequence ID" value="KAI3361201.1"/>
    <property type="molecule type" value="Genomic_DNA"/>
</dbReference>
<protein>
    <submittedName>
        <fullName evidence="1">Uncharacterized protein</fullName>
    </submittedName>
</protein>
<accession>A0ACB8W0E1</accession>
<comment type="caution">
    <text evidence="1">The sequence shown here is derived from an EMBL/GenBank/DDBJ whole genome shotgun (WGS) entry which is preliminary data.</text>
</comment>
<gene>
    <name evidence="1" type="ORF">L3Q82_013393</name>
</gene>
<evidence type="ECO:0000313" key="2">
    <source>
        <dbReference type="Proteomes" id="UP000831701"/>
    </source>
</evidence>
<keyword evidence="2" id="KW-1185">Reference proteome</keyword>
<name>A0ACB8W0E1_9TELE</name>
<evidence type="ECO:0000313" key="1">
    <source>
        <dbReference type="EMBL" id="KAI3361201.1"/>
    </source>
</evidence>
<organism evidence="1 2">
    <name type="scientific">Scortum barcoo</name>
    <name type="common">barcoo grunter</name>
    <dbReference type="NCBI Taxonomy" id="214431"/>
    <lineage>
        <taxon>Eukaryota</taxon>
        <taxon>Metazoa</taxon>
        <taxon>Chordata</taxon>
        <taxon>Craniata</taxon>
        <taxon>Vertebrata</taxon>
        <taxon>Euteleostomi</taxon>
        <taxon>Actinopterygii</taxon>
        <taxon>Neopterygii</taxon>
        <taxon>Teleostei</taxon>
        <taxon>Neoteleostei</taxon>
        <taxon>Acanthomorphata</taxon>
        <taxon>Eupercaria</taxon>
        <taxon>Centrarchiformes</taxon>
        <taxon>Terapontoidei</taxon>
        <taxon>Terapontidae</taxon>
        <taxon>Scortum</taxon>
    </lineage>
</organism>
<proteinExistence type="predicted"/>
<dbReference type="Proteomes" id="UP000831701">
    <property type="component" value="Chromosome 16"/>
</dbReference>